<protein>
    <submittedName>
        <fullName evidence="2">Post-segregation antitoxin (Ccd killing mechanism protein) encoded by the F plasmid</fullName>
    </submittedName>
</protein>
<dbReference type="InterPro" id="IPR009956">
    <property type="entry name" value="Post-segregation_anti-tox_CcdA"/>
</dbReference>
<accession>A0A1H1ZYG6</accession>
<reference evidence="2 3" key="1">
    <citation type="submission" date="2016-10" db="EMBL/GenBank/DDBJ databases">
        <authorList>
            <person name="de Groot N.N."/>
        </authorList>
    </citation>
    <scope>NUCLEOTIDE SEQUENCE [LARGE SCALE GENOMIC DNA]</scope>
    <source>
        <strain evidence="2 3">DSM 21800</strain>
    </source>
</reference>
<dbReference type="STRING" id="630515.SAMN04489812_5544"/>
<evidence type="ECO:0000313" key="2">
    <source>
        <dbReference type="EMBL" id="SDT38720.1"/>
    </source>
</evidence>
<dbReference type="AlphaFoldDB" id="A0A1H1ZYG6"/>
<keyword evidence="3" id="KW-1185">Reference proteome</keyword>
<dbReference type="OrthoDB" id="3290891at2"/>
<sequence>MSRVNVYLPDDLAERARAAELNVSALARSAIEDALDQRSLSGWLERYRPGGRRARHVDAMSALDQTREEFGSGPTSELR</sequence>
<organism evidence="2 3">
    <name type="scientific">Microlunatus soli</name>
    <dbReference type="NCBI Taxonomy" id="630515"/>
    <lineage>
        <taxon>Bacteria</taxon>
        <taxon>Bacillati</taxon>
        <taxon>Actinomycetota</taxon>
        <taxon>Actinomycetes</taxon>
        <taxon>Propionibacteriales</taxon>
        <taxon>Propionibacteriaceae</taxon>
        <taxon>Microlunatus</taxon>
    </lineage>
</organism>
<proteinExistence type="predicted"/>
<evidence type="ECO:0000256" key="1">
    <source>
        <dbReference type="ARBA" id="ARBA00022649"/>
    </source>
</evidence>
<dbReference type="Proteomes" id="UP000199103">
    <property type="component" value="Chromosome I"/>
</dbReference>
<name>A0A1H1ZYG6_9ACTN</name>
<dbReference type="Pfam" id="PF07362">
    <property type="entry name" value="CcdA"/>
    <property type="match status" value="1"/>
</dbReference>
<evidence type="ECO:0000313" key="3">
    <source>
        <dbReference type="Proteomes" id="UP000199103"/>
    </source>
</evidence>
<gene>
    <name evidence="2" type="ORF">SAMN04489812_5544</name>
</gene>
<dbReference type="RefSeq" id="WP_091529770.1">
    <property type="nucleotide sequence ID" value="NZ_LT629772.1"/>
</dbReference>
<dbReference type="EMBL" id="LT629772">
    <property type="protein sequence ID" value="SDT38720.1"/>
    <property type="molecule type" value="Genomic_DNA"/>
</dbReference>
<keyword evidence="1" id="KW-1277">Toxin-antitoxin system</keyword>